<dbReference type="InterPro" id="IPR011701">
    <property type="entry name" value="MFS"/>
</dbReference>
<comment type="caution">
    <text evidence="7">The sequence shown here is derived from an EMBL/GenBank/DDBJ whole genome shotgun (WGS) entry which is preliminary data.</text>
</comment>
<gene>
    <name evidence="7" type="ORF">ACFFNX_00035</name>
</gene>
<feature type="transmembrane region" description="Helical" evidence="6">
    <location>
        <begin position="146"/>
        <end position="168"/>
    </location>
</feature>
<feature type="transmembrane region" description="Helical" evidence="6">
    <location>
        <begin position="241"/>
        <end position="265"/>
    </location>
</feature>
<accession>A0ABV5Y7D2</accession>
<organism evidence="7 8">
    <name type="scientific">Actinoallomurus acaciae</name>
    <dbReference type="NCBI Taxonomy" id="502577"/>
    <lineage>
        <taxon>Bacteria</taxon>
        <taxon>Bacillati</taxon>
        <taxon>Actinomycetota</taxon>
        <taxon>Actinomycetes</taxon>
        <taxon>Streptosporangiales</taxon>
        <taxon>Thermomonosporaceae</taxon>
        <taxon>Actinoallomurus</taxon>
    </lineage>
</organism>
<feature type="transmembrane region" description="Helical" evidence="6">
    <location>
        <begin position="368"/>
        <end position="391"/>
    </location>
</feature>
<dbReference type="Proteomes" id="UP001589627">
    <property type="component" value="Unassembled WGS sequence"/>
</dbReference>
<comment type="subcellular location">
    <subcellularLocation>
        <location evidence="1">Cell membrane</location>
        <topology evidence="1">Multi-pass membrane protein</topology>
    </subcellularLocation>
</comment>
<keyword evidence="8" id="KW-1185">Reference proteome</keyword>
<dbReference type="CDD" id="cd06173">
    <property type="entry name" value="MFS_MefA_like"/>
    <property type="match status" value="1"/>
</dbReference>
<dbReference type="PANTHER" id="PTHR23513:SF17">
    <property type="entry name" value="MEMBRANE PROTEIN"/>
    <property type="match status" value="1"/>
</dbReference>
<name>A0ABV5Y7D2_9ACTN</name>
<sequence>MSYASDLRLVLKGRDFRRLFATRIVSAVSDGVFQVGIAGYVLFSPEQEATAAEAAATAAVLLLPYSVLGPFAGVFIDRWRRRQILVYAPLIRALLLGATAALLVYARGDVPFLFAALLVLGVNRFFLSALSAALPHVVGRQELITANAVSVTSGTMASFVGAGLGYLLRLMFGADRHGTALILLSAAAAYVATSAIATTLGRDLLGPELRTARPETREAVRQVLRGLLDGARHVRERRPAAFALGAIGAHRFLYGITTIMTVLLFRNYFTGSAEAGMGGFALALVVSGAGYFLAAVVTPLVTERISKEVWIAVQLAFAAVAEVVLGAPFAAFPFIVGGFLLGLAAQGVKLCVDTIVQTIISDAYRGRVFSFYDMIFNGLYVAGFAIAAIILPPTGKSYAALMLIGCGYALAAGVYWLGAKNQRRDAATARADV</sequence>
<proteinExistence type="predicted"/>
<feature type="transmembrane region" description="Helical" evidence="6">
    <location>
        <begin position="84"/>
        <end position="106"/>
    </location>
</feature>
<evidence type="ECO:0000313" key="7">
    <source>
        <dbReference type="EMBL" id="MFB9830598.1"/>
    </source>
</evidence>
<dbReference type="RefSeq" id="WP_378193040.1">
    <property type="nucleotide sequence ID" value="NZ_JBHLZP010000001.1"/>
</dbReference>
<dbReference type="InterPro" id="IPR036259">
    <property type="entry name" value="MFS_trans_sf"/>
</dbReference>
<protein>
    <submittedName>
        <fullName evidence="7">MFS transporter</fullName>
    </submittedName>
</protein>
<evidence type="ECO:0000256" key="5">
    <source>
        <dbReference type="ARBA" id="ARBA00023136"/>
    </source>
</evidence>
<feature type="transmembrane region" description="Helical" evidence="6">
    <location>
        <begin position="335"/>
        <end position="356"/>
    </location>
</feature>
<feature type="transmembrane region" description="Helical" evidence="6">
    <location>
        <begin position="309"/>
        <end position="329"/>
    </location>
</feature>
<feature type="transmembrane region" description="Helical" evidence="6">
    <location>
        <begin position="55"/>
        <end position="77"/>
    </location>
</feature>
<evidence type="ECO:0000256" key="1">
    <source>
        <dbReference type="ARBA" id="ARBA00004651"/>
    </source>
</evidence>
<evidence type="ECO:0000313" key="8">
    <source>
        <dbReference type="Proteomes" id="UP001589627"/>
    </source>
</evidence>
<keyword evidence="2" id="KW-1003">Cell membrane</keyword>
<keyword evidence="3 6" id="KW-0812">Transmembrane</keyword>
<reference evidence="7 8" key="1">
    <citation type="submission" date="2024-09" db="EMBL/GenBank/DDBJ databases">
        <authorList>
            <person name="Sun Q."/>
            <person name="Mori K."/>
        </authorList>
    </citation>
    <scope>NUCLEOTIDE SEQUENCE [LARGE SCALE GENOMIC DNA]</scope>
    <source>
        <strain evidence="7 8">TBRC 0563</strain>
    </source>
</reference>
<keyword evidence="5 6" id="KW-0472">Membrane</keyword>
<evidence type="ECO:0000256" key="3">
    <source>
        <dbReference type="ARBA" id="ARBA00022692"/>
    </source>
</evidence>
<feature type="transmembrane region" description="Helical" evidence="6">
    <location>
        <begin position="277"/>
        <end position="297"/>
    </location>
</feature>
<keyword evidence="4 6" id="KW-1133">Transmembrane helix</keyword>
<feature type="transmembrane region" description="Helical" evidence="6">
    <location>
        <begin position="180"/>
        <end position="200"/>
    </location>
</feature>
<dbReference type="SUPFAM" id="SSF103473">
    <property type="entry name" value="MFS general substrate transporter"/>
    <property type="match status" value="1"/>
</dbReference>
<dbReference type="Gene3D" id="1.20.1250.20">
    <property type="entry name" value="MFS general substrate transporter like domains"/>
    <property type="match status" value="1"/>
</dbReference>
<dbReference type="Pfam" id="PF07690">
    <property type="entry name" value="MFS_1"/>
    <property type="match status" value="1"/>
</dbReference>
<evidence type="ECO:0000256" key="6">
    <source>
        <dbReference type="SAM" id="Phobius"/>
    </source>
</evidence>
<feature type="transmembrane region" description="Helical" evidence="6">
    <location>
        <begin position="112"/>
        <end position="134"/>
    </location>
</feature>
<feature type="transmembrane region" description="Helical" evidence="6">
    <location>
        <begin position="20"/>
        <end position="43"/>
    </location>
</feature>
<feature type="transmembrane region" description="Helical" evidence="6">
    <location>
        <begin position="397"/>
        <end position="417"/>
    </location>
</feature>
<dbReference type="PANTHER" id="PTHR23513">
    <property type="entry name" value="INTEGRAL MEMBRANE EFFLUX PROTEIN-RELATED"/>
    <property type="match status" value="1"/>
</dbReference>
<evidence type="ECO:0000256" key="4">
    <source>
        <dbReference type="ARBA" id="ARBA00022989"/>
    </source>
</evidence>
<evidence type="ECO:0000256" key="2">
    <source>
        <dbReference type="ARBA" id="ARBA00022475"/>
    </source>
</evidence>
<dbReference type="EMBL" id="JBHLZP010000001">
    <property type="protein sequence ID" value="MFB9830598.1"/>
    <property type="molecule type" value="Genomic_DNA"/>
</dbReference>